<dbReference type="Gene3D" id="3.40.50.1010">
    <property type="entry name" value="5'-nuclease"/>
    <property type="match status" value="1"/>
</dbReference>
<gene>
    <name evidence="1" type="ORF">AVDCRST_MAG93-7106</name>
</gene>
<dbReference type="AlphaFoldDB" id="A0A6J4M602"/>
<dbReference type="InterPro" id="IPR029060">
    <property type="entry name" value="PIN-like_dom_sf"/>
</dbReference>
<name>A0A6J4M602_9CHLR</name>
<sequence length="35" mass="3799">MAATAKVRNMTFATRNTSDVARTGVRVLNPFEDSA</sequence>
<proteinExistence type="predicted"/>
<protein>
    <submittedName>
        <fullName evidence="1">Uncharacterized protein</fullName>
    </submittedName>
</protein>
<evidence type="ECO:0000313" key="1">
    <source>
        <dbReference type="EMBL" id="CAA9350759.1"/>
    </source>
</evidence>
<dbReference type="EMBL" id="CADCTR010002401">
    <property type="protein sequence ID" value="CAA9350759.1"/>
    <property type="molecule type" value="Genomic_DNA"/>
</dbReference>
<organism evidence="1">
    <name type="scientific">uncultured Chloroflexia bacterium</name>
    <dbReference type="NCBI Taxonomy" id="1672391"/>
    <lineage>
        <taxon>Bacteria</taxon>
        <taxon>Bacillati</taxon>
        <taxon>Chloroflexota</taxon>
        <taxon>Chloroflexia</taxon>
        <taxon>environmental samples</taxon>
    </lineage>
</organism>
<reference evidence="1" key="1">
    <citation type="submission" date="2020-02" db="EMBL/GenBank/DDBJ databases">
        <authorList>
            <person name="Meier V. D."/>
        </authorList>
    </citation>
    <scope>NUCLEOTIDE SEQUENCE</scope>
    <source>
        <strain evidence="1">AVDCRST_MAG93</strain>
    </source>
</reference>
<accession>A0A6J4M602</accession>
<dbReference type="SUPFAM" id="SSF88723">
    <property type="entry name" value="PIN domain-like"/>
    <property type="match status" value="1"/>
</dbReference>